<evidence type="ECO:0000313" key="4">
    <source>
        <dbReference type="Proteomes" id="UP000254425"/>
    </source>
</evidence>
<proteinExistence type="predicted"/>
<keyword evidence="4" id="KW-1185">Reference proteome</keyword>
<evidence type="ECO:0000256" key="2">
    <source>
        <dbReference type="SAM" id="Phobius"/>
    </source>
</evidence>
<dbReference type="Proteomes" id="UP000254425">
    <property type="component" value="Chromosome"/>
</dbReference>
<feature type="transmembrane region" description="Helical" evidence="2">
    <location>
        <begin position="109"/>
        <end position="136"/>
    </location>
</feature>
<dbReference type="AlphaFoldDB" id="A0A345XSG1"/>
<keyword evidence="2" id="KW-1133">Transmembrane helix</keyword>
<dbReference type="KEGG" id="sarm:DVA86_19925"/>
<feature type="transmembrane region" description="Helical" evidence="2">
    <location>
        <begin position="232"/>
        <end position="252"/>
    </location>
</feature>
<keyword evidence="2" id="KW-0472">Membrane</keyword>
<feature type="transmembrane region" description="Helical" evidence="2">
    <location>
        <begin position="201"/>
        <end position="225"/>
    </location>
</feature>
<organism evidence="3 4">
    <name type="scientific">Streptomyces armeniacus</name>
    <dbReference type="NCBI Taxonomy" id="83291"/>
    <lineage>
        <taxon>Bacteria</taxon>
        <taxon>Bacillati</taxon>
        <taxon>Actinomycetota</taxon>
        <taxon>Actinomycetes</taxon>
        <taxon>Kitasatosporales</taxon>
        <taxon>Streptomycetaceae</taxon>
        <taxon>Streptomyces</taxon>
    </lineage>
</organism>
<name>A0A345XSG1_9ACTN</name>
<gene>
    <name evidence="3" type="ORF">DVA86_19925</name>
</gene>
<feature type="transmembrane region" description="Helical" evidence="2">
    <location>
        <begin position="148"/>
        <end position="181"/>
    </location>
</feature>
<feature type="compositionally biased region" description="Low complexity" evidence="1">
    <location>
        <begin position="554"/>
        <end position="565"/>
    </location>
</feature>
<feature type="region of interest" description="Disordered" evidence="1">
    <location>
        <begin position="531"/>
        <end position="615"/>
    </location>
</feature>
<reference evidence="3 4" key="1">
    <citation type="submission" date="2018-07" db="EMBL/GenBank/DDBJ databases">
        <title>Draft genome of the type strain Streptomyces armeniacus ATCC 15676.</title>
        <authorList>
            <person name="Labana P."/>
            <person name="Gosse J.T."/>
            <person name="Boddy C.N."/>
        </authorList>
    </citation>
    <scope>NUCLEOTIDE SEQUENCE [LARGE SCALE GENOMIC DNA]</scope>
    <source>
        <strain evidence="3 4">ATCC 15676</strain>
    </source>
</reference>
<feature type="compositionally biased region" description="Basic and acidic residues" evidence="1">
    <location>
        <begin position="10"/>
        <end position="21"/>
    </location>
</feature>
<feature type="transmembrane region" description="Helical" evidence="2">
    <location>
        <begin position="44"/>
        <end position="66"/>
    </location>
</feature>
<sequence length="615" mass="66884">MTTMRPPRTRAADDEGDDGIRTSRAPGGARAPRSFRRTVLGSRWYPVWAAMLLASVLHILWLWLIASGGGDLAAQDAWAEFVGRHPDSAYNLAWYGGMHPVSYSVISPYLMAVFGVRPMLILSGVLSAGVLALILVRSRAVARPMAPALCGAVAFACNAASGRVTFAMGTLFALAAVAVVWACPHRWRHYRKTRGALAVLMSVLATAGSPVSGLFLMVVGAALVLSRRRAAAAAIGLPPPMVVGASALLFPFTGEMPMPWWSAVFPLVSSVSVRLLAPPGWRVVRRGAEVYTLGILATWVVPSQVGANVERLGLMFGVVALVALLPQITRRSRRWVALVTALVVVGGWQVIKPTYDVVHTTPAASWAHDLAPLVHQLDEVDADRGRVEVVPVSSHREASAFAPYVNLARGWNRQADTERNPLFYEGGELNDETYHQWLRRWAVRYVVLSSDEPDIAAKDEARLVRSKPHYLRKIWSDENWELYRVADPVPLAAPPAHDSRAEAGGVTVEVRAPGEVLVRVPWSPWLGLVNKDGERIKPPGRPSSNRNGCLRPAEPMSSEPSSETPEPAKGEGDEEDDEPPKDEWTVLDAPRAGTYRLAAPYRLPRGTPCPDSASD</sequence>
<keyword evidence="2" id="KW-0812">Transmembrane</keyword>
<accession>A0A345XSG1</accession>
<protein>
    <submittedName>
        <fullName evidence="3">MFS transporter</fullName>
    </submittedName>
</protein>
<evidence type="ECO:0000313" key="3">
    <source>
        <dbReference type="EMBL" id="AXK34577.1"/>
    </source>
</evidence>
<dbReference type="EMBL" id="CP031320">
    <property type="protein sequence ID" value="AXK34577.1"/>
    <property type="molecule type" value="Genomic_DNA"/>
</dbReference>
<evidence type="ECO:0000256" key="1">
    <source>
        <dbReference type="SAM" id="MobiDB-lite"/>
    </source>
</evidence>
<feature type="region of interest" description="Disordered" evidence="1">
    <location>
        <begin position="1"/>
        <end position="31"/>
    </location>
</feature>